<keyword evidence="1" id="KW-1133">Transmembrane helix</keyword>
<name>A0A382Z2C5_9ZZZZ</name>
<reference evidence="2" key="1">
    <citation type="submission" date="2018-05" db="EMBL/GenBank/DDBJ databases">
        <authorList>
            <person name="Lanie J.A."/>
            <person name="Ng W.-L."/>
            <person name="Kazmierczak K.M."/>
            <person name="Andrzejewski T.M."/>
            <person name="Davidsen T.M."/>
            <person name="Wayne K.J."/>
            <person name="Tettelin H."/>
            <person name="Glass J.I."/>
            <person name="Rusch D."/>
            <person name="Podicherti R."/>
            <person name="Tsui H.-C.T."/>
            <person name="Winkler M.E."/>
        </authorList>
    </citation>
    <scope>NUCLEOTIDE SEQUENCE</scope>
</reference>
<evidence type="ECO:0000313" key="2">
    <source>
        <dbReference type="EMBL" id="SVD89225.1"/>
    </source>
</evidence>
<dbReference type="SUPFAM" id="SSF81442">
    <property type="entry name" value="Cytochrome c oxidase subunit I-like"/>
    <property type="match status" value="1"/>
</dbReference>
<keyword evidence="1" id="KW-0812">Transmembrane</keyword>
<dbReference type="AlphaFoldDB" id="A0A382Z2C5"/>
<accession>A0A382Z2C5</accession>
<sequence>MPANSYDDIAVNKGDVIPGLEVPPQDLYHAKSFWTRWIFCQDAKIIGIQYSITAIAIGLVALVLSWLMRL</sequence>
<gene>
    <name evidence="2" type="ORF">METZ01_LOCUS442079</name>
</gene>
<feature type="non-terminal residue" evidence="2">
    <location>
        <position position="70"/>
    </location>
</feature>
<evidence type="ECO:0000256" key="1">
    <source>
        <dbReference type="SAM" id="Phobius"/>
    </source>
</evidence>
<dbReference type="EMBL" id="UINC01180168">
    <property type="protein sequence ID" value="SVD89225.1"/>
    <property type="molecule type" value="Genomic_DNA"/>
</dbReference>
<organism evidence="2">
    <name type="scientific">marine metagenome</name>
    <dbReference type="NCBI Taxonomy" id="408172"/>
    <lineage>
        <taxon>unclassified sequences</taxon>
        <taxon>metagenomes</taxon>
        <taxon>ecological metagenomes</taxon>
    </lineage>
</organism>
<dbReference type="Gene3D" id="1.20.210.10">
    <property type="entry name" value="Cytochrome c oxidase-like, subunit I domain"/>
    <property type="match status" value="1"/>
</dbReference>
<keyword evidence="1" id="KW-0472">Membrane</keyword>
<protein>
    <submittedName>
        <fullName evidence="2">Uncharacterized protein</fullName>
    </submittedName>
</protein>
<dbReference type="InterPro" id="IPR036927">
    <property type="entry name" value="Cyt_c_oxase-like_su1_sf"/>
</dbReference>
<proteinExistence type="predicted"/>
<feature type="transmembrane region" description="Helical" evidence="1">
    <location>
        <begin position="45"/>
        <end position="67"/>
    </location>
</feature>